<gene>
    <name evidence="4" type="ORF">GCM10010251_25250</name>
</gene>
<accession>A0A918F529</accession>
<name>A0A918F529_9ACTN</name>
<keyword evidence="5" id="KW-1185">Reference proteome</keyword>
<dbReference type="SMART" id="SM01130">
    <property type="entry name" value="DHDPS"/>
    <property type="match status" value="1"/>
</dbReference>
<dbReference type="InterPro" id="IPR013785">
    <property type="entry name" value="Aldolase_TIM"/>
</dbReference>
<sequence>MKCSSRTGIELWGALPTPFLPSGEVDESGLRRNVHHCIDAGLDGVYCNGLMGEGWALSHDERRRVVEVIVDEAAGRLLVTPVTSAPSLDETIALSAHAQRVGAAYSVLEVPAAADSDQDVLDHFDAVFAAVDMPFVIFNPGKSGTRESTLSLKAFAALCERPNVKILKTTADPHSNNQLRDIAKGTGVRVSDPLEEHFFENLLEHGQALLYCDPEGYLYQSAHHRPIEEYIRLCGEGRVQQAKEVFDSLSAVRQVYRKWIIGPLENGHMPNAALKKWCELVGMAGGSVRHPLKELTAAESAELEHDLKQALGTRRPD</sequence>
<evidence type="ECO:0000313" key="4">
    <source>
        <dbReference type="EMBL" id="GGR08587.1"/>
    </source>
</evidence>
<protein>
    <submittedName>
        <fullName evidence="4">N-acetylneuraminate lyase</fullName>
    </submittedName>
</protein>
<evidence type="ECO:0000256" key="1">
    <source>
        <dbReference type="ARBA" id="ARBA00007592"/>
    </source>
</evidence>
<keyword evidence="2 3" id="KW-0456">Lyase</keyword>
<dbReference type="InterPro" id="IPR002220">
    <property type="entry name" value="DapA-like"/>
</dbReference>
<dbReference type="RefSeq" id="WP_189935450.1">
    <property type="nucleotide sequence ID" value="NZ_BMSX01000005.1"/>
</dbReference>
<dbReference type="GO" id="GO:0008840">
    <property type="term" value="F:4-hydroxy-tetrahydrodipicolinate synthase activity"/>
    <property type="evidence" value="ECO:0007669"/>
    <property type="project" value="TreeGrafter"/>
</dbReference>
<dbReference type="PIRSF" id="PIRSF001365">
    <property type="entry name" value="DHDPS"/>
    <property type="match status" value="1"/>
</dbReference>
<evidence type="ECO:0000256" key="3">
    <source>
        <dbReference type="PIRNR" id="PIRNR001365"/>
    </source>
</evidence>
<organism evidence="4 5">
    <name type="scientific">Streptomyces aurantiogriseus</name>
    <dbReference type="NCBI Taxonomy" id="66870"/>
    <lineage>
        <taxon>Bacteria</taxon>
        <taxon>Bacillati</taxon>
        <taxon>Actinomycetota</taxon>
        <taxon>Actinomycetes</taxon>
        <taxon>Kitasatosporales</taxon>
        <taxon>Streptomycetaceae</taxon>
        <taxon>Streptomyces</taxon>
    </lineage>
</organism>
<evidence type="ECO:0000256" key="2">
    <source>
        <dbReference type="ARBA" id="ARBA00023239"/>
    </source>
</evidence>
<dbReference type="CDD" id="cd00408">
    <property type="entry name" value="DHDPS-like"/>
    <property type="match status" value="1"/>
</dbReference>
<comment type="caution">
    <text evidence="4">The sequence shown here is derived from an EMBL/GenBank/DDBJ whole genome shotgun (WGS) entry which is preliminary data.</text>
</comment>
<evidence type="ECO:0000313" key="5">
    <source>
        <dbReference type="Proteomes" id="UP000658320"/>
    </source>
</evidence>
<dbReference type="AlphaFoldDB" id="A0A918F529"/>
<dbReference type="PANTHER" id="PTHR12128">
    <property type="entry name" value="DIHYDRODIPICOLINATE SYNTHASE"/>
    <property type="match status" value="1"/>
</dbReference>
<dbReference type="Pfam" id="PF00701">
    <property type="entry name" value="DHDPS"/>
    <property type="match status" value="1"/>
</dbReference>
<dbReference type="Proteomes" id="UP000658320">
    <property type="component" value="Unassembled WGS sequence"/>
</dbReference>
<proteinExistence type="inferred from homology"/>
<reference evidence="4" key="1">
    <citation type="journal article" date="2014" name="Int. J. Syst. Evol. Microbiol.">
        <title>Complete genome sequence of Corynebacterium casei LMG S-19264T (=DSM 44701T), isolated from a smear-ripened cheese.</title>
        <authorList>
            <consortium name="US DOE Joint Genome Institute (JGI-PGF)"/>
            <person name="Walter F."/>
            <person name="Albersmeier A."/>
            <person name="Kalinowski J."/>
            <person name="Ruckert C."/>
        </authorList>
    </citation>
    <scope>NUCLEOTIDE SEQUENCE</scope>
    <source>
        <strain evidence="4">JCM 4346</strain>
    </source>
</reference>
<dbReference type="EMBL" id="BMSX01000005">
    <property type="protein sequence ID" value="GGR08587.1"/>
    <property type="molecule type" value="Genomic_DNA"/>
</dbReference>
<dbReference type="SUPFAM" id="SSF51569">
    <property type="entry name" value="Aldolase"/>
    <property type="match status" value="1"/>
</dbReference>
<reference evidence="4" key="2">
    <citation type="submission" date="2020-09" db="EMBL/GenBank/DDBJ databases">
        <authorList>
            <person name="Sun Q."/>
            <person name="Ohkuma M."/>
        </authorList>
    </citation>
    <scope>NUCLEOTIDE SEQUENCE</scope>
    <source>
        <strain evidence="4">JCM 4346</strain>
    </source>
</reference>
<dbReference type="PANTHER" id="PTHR12128:SF66">
    <property type="entry name" value="4-HYDROXY-2-OXOGLUTARATE ALDOLASE, MITOCHONDRIAL"/>
    <property type="match status" value="1"/>
</dbReference>
<dbReference type="Gene3D" id="3.20.20.70">
    <property type="entry name" value="Aldolase class I"/>
    <property type="match status" value="1"/>
</dbReference>
<comment type="similarity">
    <text evidence="1 3">Belongs to the DapA family.</text>
</comment>